<dbReference type="eggNOG" id="KOG1218">
    <property type="taxonomic scope" value="Eukaryota"/>
</dbReference>
<keyword evidence="4 6" id="KW-1015">Disulfide bond</keyword>
<dbReference type="Gene3D" id="2.10.70.10">
    <property type="entry name" value="Complement Module, domain 1"/>
    <property type="match status" value="2"/>
</dbReference>
<feature type="chain" id="PRO_5004590175" description="Sushi, von Willebrand factor type A, EGF and pentraxin domain-containing protein 1" evidence="8">
    <location>
        <begin position="23"/>
        <end position="1869"/>
    </location>
</feature>
<feature type="domain" description="VWFC" evidence="10">
    <location>
        <begin position="1539"/>
        <end position="1597"/>
    </location>
</feature>
<dbReference type="Pfam" id="PF02494">
    <property type="entry name" value="HYR"/>
    <property type="match status" value="1"/>
</dbReference>
<dbReference type="InterPro" id="IPR001759">
    <property type="entry name" value="PTX_dom"/>
</dbReference>
<feature type="disulfide bond" evidence="6">
    <location>
        <begin position="1021"/>
        <end position="1030"/>
    </location>
</feature>
<dbReference type="PROSITE" id="PS51233">
    <property type="entry name" value="VWFD"/>
    <property type="match status" value="1"/>
</dbReference>
<dbReference type="InterPro" id="IPR001881">
    <property type="entry name" value="EGF-like_Ca-bd_dom"/>
</dbReference>
<evidence type="ECO:0008006" key="18">
    <source>
        <dbReference type="Google" id="ProtNLM"/>
    </source>
</evidence>
<evidence type="ECO:0000256" key="7">
    <source>
        <dbReference type="PROSITE-ProRule" id="PRU00302"/>
    </source>
</evidence>
<dbReference type="SMART" id="SM00216">
    <property type="entry name" value="VWD"/>
    <property type="match status" value="1"/>
</dbReference>
<dbReference type="PROSITE" id="PS01208">
    <property type="entry name" value="VWFC_1"/>
    <property type="match status" value="1"/>
</dbReference>
<dbReference type="InterPro" id="IPR002035">
    <property type="entry name" value="VWF_A"/>
</dbReference>
<dbReference type="FunFam" id="2.10.25.10:FF:000122">
    <property type="entry name" value="Protein crumbs homolog 2"/>
    <property type="match status" value="1"/>
</dbReference>
<feature type="disulfide bond" evidence="6">
    <location>
        <begin position="1212"/>
        <end position="1221"/>
    </location>
</feature>
<dbReference type="EMBL" id="JH431715">
    <property type="status" value="NOT_ANNOTATED_CDS"/>
    <property type="molecule type" value="Genomic_DNA"/>
</dbReference>
<dbReference type="HOGENOM" id="CLU_236471_0_0_1"/>
<dbReference type="eggNOG" id="KOG3544">
    <property type="taxonomic scope" value="Eukaryota"/>
</dbReference>
<dbReference type="Gene3D" id="2.10.25.10">
    <property type="entry name" value="Laminin"/>
    <property type="match status" value="8"/>
</dbReference>
<dbReference type="InterPro" id="IPR013320">
    <property type="entry name" value="ConA-like_dom_sf"/>
</dbReference>
<keyword evidence="5" id="KW-0325">Glycoprotein</keyword>
<dbReference type="SMART" id="SM00214">
    <property type="entry name" value="VWC"/>
    <property type="match status" value="1"/>
</dbReference>
<comment type="caution">
    <text evidence="6">Lacks conserved residue(s) required for the propagation of feature annotation.</text>
</comment>
<evidence type="ECO:0000256" key="2">
    <source>
        <dbReference type="ARBA" id="ARBA00022729"/>
    </source>
</evidence>
<dbReference type="Pfam" id="PF07699">
    <property type="entry name" value="Ephrin_rec_like"/>
    <property type="match status" value="3"/>
</dbReference>
<dbReference type="SUPFAM" id="SSF57184">
    <property type="entry name" value="Growth factor receptor domain"/>
    <property type="match status" value="1"/>
</dbReference>
<dbReference type="InterPro" id="IPR009030">
    <property type="entry name" value="Growth_fac_rcpt_cys_sf"/>
</dbReference>
<keyword evidence="2 8" id="KW-0732">Signal</keyword>
<keyword evidence="1 6" id="KW-0245">EGF-like domain</keyword>
<feature type="domain" description="EGF-like" evidence="9">
    <location>
        <begin position="1147"/>
        <end position="1184"/>
    </location>
</feature>
<dbReference type="InterPro" id="IPR000436">
    <property type="entry name" value="Sushi_SCR_CCP_dom"/>
</dbReference>
<dbReference type="eggNOG" id="KOG1216">
    <property type="taxonomic scope" value="Eukaryota"/>
</dbReference>
<dbReference type="Pfam" id="PF00008">
    <property type="entry name" value="EGF"/>
    <property type="match status" value="4"/>
</dbReference>
<dbReference type="SUPFAM" id="SSF53300">
    <property type="entry name" value="vWA-like"/>
    <property type="match status" value="1"/>
</dbReference>
<dbReference type="CDD" id="cd01450">
    <property type="entry name" value="vWFA_subfamily_ECM"/>
    <property type="match status" value="1"/>
</dbReference>
<feature type="disulfide bond" evidence="6">
    <location>
        <begin position="1135"/>
        <end position="1144"/>
    </location>
</feature>
<keyword evidence="3" id="KW-0677">Repeat</keyword>
<dbReference type="SMART" id="SM00032">
    <property type="entry name" value="CCP"/>
    <property type="match status" value="4"/>
</dbReference>
<dbReference type="Pfam" id="PF00092">
    <property type="entry name" value="VWA"/>
    <property type="match status" value="1"/>
</dbReference>
<feature type="disulfide bond" evidence="6">
    <location>
        <begin position="1174"/>
        <end position="1183"/>
    </location>
</feature>
<feature type="domain" description="EGF-like" evidence="9">
    <location>
        <begin position="1186"/>
        <end position="1222"/>
    </location>
</feature>
<evidence type="ECO:0000313" key="16">
    <source>
        <dbReference type="EnsemblMetazoa" id="SMAR006646-PA"/>
    </source>
</evidence>
<feature type="domain" description="EGF-like" evidence="9">
    <location>
        <begin position="1109"/>
        <end position="1145"/>
    </location>
</feature>
<dbReference type="PROSITE" id="PS50234">
    <property type="entry name" value="VWFA"/>
    <property type="match status" value="1"/>
</dbReference>
<feature type="domain" description="EGF-like" evidence="9">
    <location>
        <begin position="1458"/>
        <end position="1494"/>
    </location>
</feature>
<dbReference type="GO" id="GO:0032991">
    <property type="term" value="C:protein-containing complex"/>
    <property type="evidence" value="ECO:0007669"/>
    <property type="project" value="UniProtKB-ARBA"/>
</dbReference>
<evidence type="ECO:0000259" key="10">
    <source>
        <dbReference type="PROSITE" id="PS50184"/>
    </source>
</evidence>
<evidence type="ECO:0000259" key="14">
    <source>
        <dbReference type="PROSITE" id="PS51233"/>
    </source>
</evidence>
<dbReference type="PANTHER" id="PTHR12916:SF4">
    <property type="entry name" value="UNINFLATABLE, ISOFORM C"/>
    <property type="match status" value="1"/>
</dbReference>
<dbReference type="Gene3D" id="2.60.120.200">
    <property type="match status" value="1"/>
</dbReference>
<dbReference type="PhylomeDB" id="T1IZH1"/>
<dbReference type="SMART" id="SM00832">
    <property type="entry name" value="C8"/>
    <property type="match status" value="1"/>
</dbReference>
<dbReference type="InterPro" id="IPR035976">
    <property type="entry name" value="Sushi/SCR/CCP_sf"/>
</dbReference>
<feature type="domain" description="VWFD" evidence="14">
    <location>
        <begin position="1602"/>
        <end position="1770"/>
    </location>
</feature>
<dbReference type="InterPro" id="IPR003410">
    <property type="entry name" value="HYR_dom"/>
</dbReference>
<feature type="domain" description="EGF-like" evidence="9">
    <location>
        <begin position="1033"/>
        <end position="1069"/>
    </location>
</feature>
<dbReference type="InterPro" id="IPR036465">
    <property type="entry name" value="vWFA_dom_sf"/>
</dbReference>
<dbReference type="PANTHER" id="PTHR12916">
    <property type="entry name" value="CYTOCHROME C OXIDASE POLYPEPTIDE VIC-2"/>
    <property type="match status" value="1"/>
</dbReference>
<dbReference type="Gene3D" id="2.10.50.10">
    <property type="entry name" value="Tumor Necrosis Factor Receptor, subunit A, domain 2"/>
    <property type="match status" value="2"/>
</dbReference>
<organism evidence="16 17">
    <name type="scientific">Strigamia maritima</name>
    <name type="common">European centipede</name>
    <name type="synonym">Geophilus maritimus</name>
    <dbReference type="NCBI Taxonomy" id="126957"/>
    <lineage>
        <taxon>Eukaryota</taxon>
        <taxon>Metazoa</taxon>
        <taxon>Ecdysozoa</taxon>
        <taxon>Arthropoda</taxon>
        <taxon>Myriapoda</taxon>
        <taxon>Chilopoda</taxon>
        <taxon>Pleurostigmophora</taxon>
        <taxon>Geophilomorpha</taxon>
        <taxon>Linotaeniidae</taxon>
        <taxon>Strigamia</taxon>
    </lineage>
</organism>
<dbReference type="InterPro" id="IPR014853">
    <property type="entry name" value="VWF/SSPO/ZAN-like_Cys-rich_dom"/>
</dbReference>
<dbReference type="PROSITE" id="PS50026">
    <property type="entry name" value="EGF_3"/>
    <property type="match status" value="7"/>
</dbReference>
<evidence type="ECO:0000259" key="12">
    <source>
        <dbReference type="PROSITE" id="PS50825"/>
    </source>
</evidence>
<dbReference type="InterPro" id="IPR001846">
    <property type="entry name" value="VWF_type-D"/>
</dbReference>
<feature type="domain" description="VWFA" evidence="11">
    <location>
        <begin position="54"/>
        <end position="194"/>
    </location>
</feature>
<evidence type="ECO:0000259" key="9">
    <source>
        <dbReference type="PROSITE" id="PS50026"/>
    </source>
</evidence>
<dbReference type="SMART" id="SM01411">
    <property type="entry name" value="Ephrin_rec_like"/>
    <property type="match status" value="4"/>
</dbReference>
<dbReference type="PROSITE" id="PS50923">
    <property type="entry name" value="SUSHI"/>
    <property type="match status" value="1"/>
</dbReference>
<dbReference type="GO" id="GO:0005509">
    <property type="term" value="F:calcium ion binding"/>
    <property type="evidence" value="ECO:0007669"/>
    <property type="project" value="InterPro"/>
</dbReference>
<dbReference type="EnsemblMetazoa" id="SMAR006646-RA">
    <property type="protein sequence ID" value="SMAR006646-PA"/>
    <property type="gene ID" value="SMAR006646"/>
</dbReference>
<dbReference type="PROSITE" id="PS01187">
    <property type="entry name" value="EGF_CA"/>
    <property type="match status" value="3"/>
</dbReference>
<dbReference type="OMA" id="INIGCET"/>
<feature type="disulfide bond" evidence="6">
    <location>
        <begin position="1484"/>
        <end position="1493"/>
    </location>
</feature>
<dbReference type="PROSITE" id="PS01186">
    <property type="entry name" value="EGF_2"/>
    <property type="match status" value="6"/>
</dbReference>
<evidence type="ECO:0000256" key="4">
    <source>
        <dbReference type="ARBA" id="ARBA00023157"/>
    </source>
</evidence>
<evidence type="ECO:0000256" key="1">
    <source>
        <dbReference type="ARBA" id="ARBA00022536"/>
    </source>
</evidence>
<dbReference type="FunFam" id="2.10.25.10:FF:000066">
    <property type="entry name" value="FAT atypical cadherin 4"/>
    <property type="match status" value="1"/>
</dbReference>
<feature type="domain" description="HYR" evidence="12">
    <location>
        <begin position="529"/>
        <end position="613"/>
    </location>
</feature>
<feature type="domain" description="Pentraxin (PTX)" evidence="15">
    <location>
        <begin position="1223"/>
        <end position="1430"/>
    </location>
</feature>
<dbReference type="SUPFAM" id="SSF57535">
    <property type="entry name" value="Complement control module/SCR domain"/>
    <property type="match status" value="2"/>
</dbReference>
<dbReference type="SMART" id="SM00327">
    <property type="entry name" value="VWA"/>
    <property type="match status" value="1"/>
</dbReference>
<dbReference type="InterPro" id="IPR000742">
    <property type="entry name" value="EGF"/>
</dbReference>
<keyword evidence="17" id="KW-1185">Reference proteome</keyword>
<proteinExistence type="predicted"/>
<evidence type="ECO:0000256" key="5">
    <source>
        <dbReference type="ARBA" id="ARBA00023180"/>
    </source>
</evidence>
<reference evidence="16" key="2">
    <citation type="submission" date="2015-02" db="UniProtKB">
        <authorList>
            <consortium name="EnsemblMetazoa"/>
        </authorList>
    </citation>
    <scope>IDENTIFICATION</scope>
</reference>
<feature type="disulfide bond" evidence="6">
    <location>
        <begin position="1059"/>
        <end position="1068"/>
    </location>
</feature>
<dbReference type="PROSITE" id="PS50184">
    <property type="entry name" value="VWFC_2"/>
    <property type="match status" value="1"/>
</dbReference>
<evidence type="ECO:0000256" key="3">
    <source>
        <dbReference type="ARBA" id="ARBA00022737"/>
    </source>
</evidence>
<dbReference type="SMART" id="SM00181">
    <property type="entry name" value="EGF"/>
    <property type="match status" value="11"/>
</dbReference>
<dbReference type="SMART" id="SM00215">
    <property type="entry name" value="VWC_out"/>
    <property type="match status" value="1"/>
</dbReference>
<dbReference type="Pfam" id="PF00093">
    <property type="entry name" value="VWC"/>
    <property type="match status" value="1"/>
</dbReference>
<dbReference type="Proteomes" id="UP000014500">
    <property type="component" value="Unassembled WGS sequence"/>
</dbReference>
<feature type="domain" description="EGF-like" evidence="9">
    <location>
        <begin position="1071"/>
        <end position="1107"/>
    </location>
</feature>
<feature type="domain" description="EGF-like" evidence="9">
    <location>
        <begin position="994"/>
        <end position="1031"/>
    </location>
</feature>
<keyword evidence="7" id="KW-0768">Sushi</keyword>
<protein>
    <recommendedName>
        <fullName evidence="18">Sushi, von Willebrand factor type A, EGF and pentraxin domain-containing protein 1</fullName>
    </recommendedName>
</protein>
<dbReference type="PRINTS" id="PR00895">
    <property type="entry name" value="PENTAXIN"/>
</dbReference>
<evidence type="ECO:0000256" key="8">
    <source>
        <dbReference type="SAM" id="SignalP"/>
    </source>
</evidence>
<dbReference type="FunFam" id="2.10.25.10:FF:000472">
    <property type="entry name" value="Uncharacterized protein, isoform A"/>
    <property type="match status" value="1"/>
</dbReference>
<dbReference type="SUPFAM" id="SSF49899">
    <property type="entry name" value="Concanavalin A-like lectins/glucanases"/>
    <property type="match status" value="1"/>
</dbReference>
<sequence length="1869" mass="208354">MSALNQWFYATCFISLLSIANLQGGLDIFEDSNKLYTLSLFQDTLNTYSKQPMDVVFVLDESGSVGATYYETEKDFVEIIARTLSISSDDTRTALVRYNGGSTNTASGLTMANTRLSYARPSTKKVIILLSDGLSNDGEPPIVTSARLKASGIIMFCVGIAQANEAELRGIATSPSHIYIIKDFEYVKQVYLQLRQDIQNTAFAQQPKHYCQGTCDLNADCYCGTDGKYTCYCNAGYMGSGQIGLCTRCPKLHAPIGGHLDPKECGTALNDKCTFWCDTGYCPYNGSEPECLQKRSRKLQTPKRVCLITKKWSGPDFRCEEARCVPPKNPENGVFECNSINFQVKGTVCTLKCNVGYKLDKHSKSQIRCQATGIWNHIEKAKCIPVQCDPITVKNRINLKPKECGTNVQTFNQHCQLYCKTGYDYVGTKPNQISVRSPYGLRICDVNGWTGRESYTCKDTERPVITCPKSIKVSCPPDKKVTLIYPPFTKSAIAIKPPHRFPPGKNKLVYQAKDRDDLVSTCSFIIEVEDIKPPTVQFCPESIDHYTTSTNPITLDWEKPEFDDNSDHVRITYQSHQPKKDKFSPNQSYRIKYIGTDYYNNTVTCEFEIRLIPYQCLYKRPPLHGKLSCNKIRLGQECTVTCNKGFMFHVEKPLPVYKCLVKGGIADWDPIDKTWPDCSNQNDVKTSTTQVTIQSKKINCKRLETNKRYADRIVATACKNRPKCNIENIKISCHRQSKKKQHKRDLKETEGEESILTIEFDVTLSEILVPYLNKLRLDSNNKSKSLSEIEREQNKELQAAVEDLASSEGLVVALTKNYTITCDIGQVFSNGKCVNCPAGTFYRDKSCNQCQLHKFQDKQASTQCNPCPENTFTLARGSISAGFCLNACGPGTYSKTGLEQCTACAKGFYQDLQGQTSCKPCHLNTSTWITGAESAKYCQAECQPGSFSPTRLEPCNLCPRGSYQPRAGKSFCIPCNGTLYTLEAGMRAESTCIEVDICTPNPCQYNGNCTITDTYEARCDCVEGIAGPLCEINLNDCTLDSCFNNGICIDGIDDYSCECAAGYEGPRCQDDINNCQDGVCLNGGTCIDGVNSFTCKCLTGYAGHVCQYALDKCNSNPCYNHGKCINQKDGFLCCCKNGFSGPFCEIKDNDCINSNPCLHGSKCVQTSNNYKCVCSAGYSGINCEENIDECKIQPCLNHGTCSDGIDNFECKCSPGFEGKTCETALSSDFDVEFRAAKISNYAIVETKEDLLSLTVMFWMKADANGLSRGTPVSFSYKSPINGSVVANAITWYDVNKFIIFIQNQEIRTTITGDSQWHNYALTWDSFGGTYSVFIDGKFLFTGSNISPGIPLFRGFFVLGQEQDLLASGFSSTESFVGLISQFNVWNFAMNEKEILKVSSRCGYVGNVVAWPDVKTKFLGSDVFVRASGHCRSIGSCGITAECFCQMKNIHNVNLCERSVETCSSNVCYNGQKCIRDGETQMCQCQIGFGGRFCQHDINECFTNNGNCSHECHNTLGSYYCTCPSDFYMSDDNKTCLPTSRCNYKGSFYTSGYTWTENCETCTCDEGRLTCKQQECPAVHCSQGKPVIFPGECCKKCIDKSIANCVVLSNNLYQTFDGDDSIKLRASCRHILVQDCTDGSFTVQIENSARTPSQKKLTINIGCETIRIDFDGIVVLQKREIDLPYNGNLFRIEKELSSPNSKKKTIGVIIEWSNYGRVDVKVLDNMKDKLCGLCGNYNGNGNDDWMMRNYKQAGTMTEFAFSWRVNKKSCPPPEYEVKGTPEYKKVGACLQEMHKDKWQSARSICKILRDAVFHPCYKHVDPQGYLDRCLQDGCRCGDNLCQCKSIELYQATCRKYVGVKTLKRSGCPNP</sequence>
<dbReference type="CDD" id="cd00033">
    <property type="entry name" value="CCP"/>
    <property type="match status" value="2"/>
</dbReference>
<reference evidence="17" key="1">
    <citation type="submission" date="2011-05" db="EMBL/GenBank/DDBJ databases">
        <authorList>
            <person name="Richards S.R."/>
            <person name="Qu J."/>
            <person name="Jiang H."/>
            <person name="Jhangiani S.N."/>
            <person name="Agravi P."/>
            <person name="Goodspeed R."/>
            <person name="Gross S."/>
            <person name="Mandapat C."/>
            <person name="Jackson L."/>
            <person name="Mathew T."/>
            <person name="Pu L."/>
            <person name="Thornton R."/>
            <person name="Saada N."/>
            <person name="Wilczek-Boney K.B."/>
            <person name="Lee S."/>
            <person name="Kovar C."/>
            <person name="Wu Y."/>
            <person name="Scherer S.E."/>
            <person name="Worley K.C."/>
            <person name="Muzny D.M."/>
            <person name="Gibbs R."/>
        </authorList>
    </citation>
    <scope>NUCLEOTIDE SEQUENCE</scope>
    <source>
        <strain evidence="17">Brora</strain>
    </source>
</reference>
<dbReference type="PROSITE" id="PS00010">
    <property type="entry name" value="ASX_HYDROXYL"/>
    <property type="match status" value="5"/>
</dbReference>
<dbReference type="Gene3D" id="3.40.50.410">
    <property type="entry name" value="von Willebrand factor, type A domain"/>
    <property type="match status" value="2"/>
</dbReference>
<name>T1IZH1_STRMM</name>
<evidence type="ECO:0000313" key="17">
    <source>
        <dbReference type="Proteomes" id="UP000014500"/>
    </source>
</evidence>
<dbReference type="CDD" id="cd00054">
    <property type="entry name" value="EGF_CA"/>
    <property type="match status" value="6"/>
</dbReference>
<dbReference type="PROSITE" id="PS50825">
    <property type="entry name" value="HYR"/>
    <property type="match status" value="1"/>
</dbReference>
<feature type="signal peptide" evidence="8">
    <location>
        <begin position="1"/>
        <end position="22"/>
    </location>
</feature>
<dbReference type="SUPFAM" id="SSF57603">
    <property type="entry name" value="FnI-like domain"/>
    <property type="match status" value="1"/>
</dbReference>
<dbReference type="InterPro" id="IPR011641">
    <property type="entry name" value="Tyr-kin_ephrin_A/B_rcpt-like"/>
</dbReference>
<dbReference type="STRING" id="126957.T1IZH1"/>
<dbReference type="InterPro" id="IPR000152">
    <property type="entry name" value="EGF-type_Asp/Asn_hydroxyl_site"/>
</dbReference>
<evidence type="ECO:0000259" key="15">
    <source>
        <dbReference type="PROSITE" id="PS51828"/>
    </source>
</evidence>
<dbReference type="SMART" id="SM00159">
    <property type="entry name" value="PTX"/>
    <property type="match status" value="1"/>
</dbReference>
<accession>T1IZH1</accession>
<dbReference type="PROSITE" id="PS51828">
    <property type="entry name" value="PTX_2"/>
    <property type="match status" value="1"/>
</dbReference>
<feature type="domain" description="Sushi" evidence="13">
    <location>
        <begin position="322"/>
        <end position="385"/>
    </location>
</feature>
<dbReference type="PROSITE" id="PS00022">
    <property type="entry name" value="EGF_1"/>
    <property type="match status" value="7"/>
</dbReference>
<evidence type="ECO:0000259" key="11">
    <source>
        <dbReference type="PROSITE" id="PS50234"/>
    </source>
</evidence>
<dbReference type="InterPro" id="IPR018097">
    <property type="entry name" value="EGF_Ca-bd_CS"/>
</dbReference>
<feature type="disulfide bond" evidence="6">
    <location>
        <begin position="1097"/>
        <end position="1106"/>
    </location>
</feature>
<evidence type="ECO:0000256" key="6">
    <source>
        <dbReference type="PROSITE-ProRule" id="PRU00076"/>
    </source>
</evidence>
<dbReference type="SMART" id="SM00179">
    <property type="entry name" value="EGF_CA"/>
    <property type="match status" value="7"/>
</dbReference>
<dbReference type="InterPro" id="IPR001007">
    <property type="entry name" value="VWF_dom"/>
</dbReference>
<dbReference type="eggNOG" id="KOG1217">
    <property type="taxonomic scope" value="Eukaryota"/>
</dbReference>
<dbReference type="Pfam" id="PF00354">
    <property type="entry name" value="Pentaxin"/>
    <property type="match status" value="1"/>
</dbReference>
<evidence type="ECO:0000259" key="13">
    <source>
        <dbReference type="PROSITE" id="PS50923"/>
    </source>
</evidence>
<dbReference type="SUPFAM" id="SSF57196">
    <property type="entry name" value="EGF/Laminin"/>
    <property type="match status" value="8"/>
</dbReference>
<dbReference type="Pfam" id="PF00094">
    <property type="entry name" value="VWD"/>
    <property type="match status" value="1"/>
</dbReference>